<evidence type="ECO:0000259" key="9">
    <source>
        <dbReference type="Pfam" id="PF02875"/>
    </source>
</evidence>
<sequence>MSTVSQRSLTEFDHIVVMGLGVTGLSVVRFIARHHPQATIRVMDSRLQPPGCDQLPAQVTLHTGSWQEQWLADADLVVTNPGIALTTPAFGPVHQAGIPIVGDIELFAWYCDKPVVAITGSNGKSTVTALVGEMAKAAGIRVGVGGNIGVAALDLLDQGHDLYVLELSSFQLETTASLALNGAAFLNFSEDHMDRYDSLADYRAAKLRIFAHAHTRIANADDKATHSEQPLVLFGFQHGDYRLISHQGQEWLSVEGVPVLPVAELALVGRHNVANCLAAMALADSVDIGRDGQVQAMQTYTGLPHRCQTVATINGVTWVNDSKATNVASTLAALDGLTLQGKLHLLLGGDGKGADFQALQPVLDKLSAQLYCFGRDGDKLAALSRSSQRFDTLEQAIDVIAQHVAPGDMVLLSPACSSLDQFANFMARGDAFADAVKQLTVSDVR</sequence>
<dbReference type="Proteomes" id="UP000501408">
    <property type="component" value="Chromosome 1"/>
</dbReference>
<evidence type="ECO:0000256" key="8">
    <source>
        <dbReference type="RuleBase" id="RU003664"/>
    </source>
</evidence>
<comment type="similarity">
    <text evidence="7">Belongs to the MurCDEF family.</text>
</comment>
<dbReference type="NCBIfam" id="TIGR01087">
    <property type="entry name" value="murD"/>
    <property type="match status" value="1"/>
</dbReference>
<evidence type="ECO:0000256" key="6">
    <source>
        <dbReference type="ARBA" id="ARBA00022840"/>
    </source>
</evidence>
<dbReference type="Gene3D" id="3.90.190.20">
    <property type="entry name" value="Mur ligase, C-terminal domain"/>
    <property type="match status" value="1"/>
</dbReference>
<keyword evidence="7 8" id="KW-0132">Cell division</keyword>
<dbReference type="InterPro" id="IPR036565">
    <property type="entry name" value="Mur-like_cat_sf"/>
</dbReference>
<dbReference type="HAMAP" id="MF_00639">
    <property type="entry name" value="MurD"/>
    <property type="match status" value="1"/>
</dbReference>
<keyword evidence="7 8" id="KW-0133">Cell shape</keyword>
<keyword evidence="3 7" id="KW-0963">Cytoplasm</keyword>
<reference evidence="11 12" key="1">
    <citation type="submission" date="2020-03" db="EMBL/GenBank/DDBJ databases">
        <title>Genome mining reveals the biosynthetic pathways of PHA and ectoines of the halophilic strain Salinivibrio costicola M318 isolated from fermented shrimp paste.</title>
        <authorList>
            <person name="Doan T.V."/>
            <person name="Tran L.T."/>
            <person name="Trieu T.A."/>
            <person name="Nguyen Q.V."/>
            <person name="Quach T.N."/>
            <person name="Phi T.Q."/>
            <person name="Kumar S."/>
        </authorList>
    </citation>
    <scope>NUCLEOTIDE SEQUENCE [LARGE SCALE GENOMIC DNA]</scope>
    <source>
        <strain evidence="11 12">M318</strain>
    </source>
</reference>
<dbReference type="EMBL" id="CP050266">
    <property type="protein sequence ID" value="QIR05303.1"/>
    <property type="molecule type" value="Genomic_DNA"/>
</dbReference>
<dbReference type="InterPro" id="IPR004101">
    <property type="entry name" value="Mur_ligase_C"/>
</dbReference>
<dbReference type="SUPFAM" id="SSF51984">
    <property type="entry name" value="MurCD N-terminal domain"/>
    <property type="match status" value="1"/>
</dbReference>
<organism evidence="11 12">
    <name type="scientific">Salinivibrio costicola</name>
    <name type="common">Vibrio costicola</name>
    <dbReference type="NCBI Taxonomy" id="51367"/>
    <lineage>
        <taxon>Bacteria</taxon>
        <taxon>Pseudomonadati</taxon>
        <taxon>Pseudomonadota</taxon>
        <taxon>Gammaproteobacteria</taxon>
        <taxon>Vibrionales</taxon>
        <taxon>Vibrionaceae</taxon>
        <taxon>Salinivibrio</taxon>
    </lineage>
</organism>
<accession>A0ABX6K4Q8</accession>
<evidence type="ECO:0000259" key="10">
    <source>
        <dbReference type="Pfam" id="PF08245"/>
    </source>
</evidence>
<comment type="pathway">
    <text evidence="2 7 8">Cell wall biogenesis; peptidoglycan biosynthesis.</text>
</comment>
<dbReference type="PANTHER" id="PTHR43692">
    <property type="entry name" value="UDP-N-ACETYLMURAMOYLALANINE--D-GLUTAMATE LIGASE"/>
    <property type="match status" value="1"/>
</dbReference>
<feature type="domain" description="Mur ligase central" evidence="10">
    <location>
        <begin position="118"/>
        <end position="283"/>
    </location>
</feature>
<dbReference type="Pfam" id="PF21799">
    <property type="entry name" value="MurD-like_N"/>
    <property type="match status" value="1"/>
</dbReference>
<gene>
    <name evidence="7 11" type="primary">murD</name>
    <name evidence="11" type="ORF">HBA18_02260</name>
</gene>
<dbReference type="GO" id="GO:0008764">
    <property type="term" value="F:UDP-N-acetylmuramoylalanine-D-glutamate ligase activity"/>
    <property type="evidence" value="ECO:0007669"/>
    <property type="project" value="UniProtKB-EC"/>
</dbReference>
<feature type="binding site" evidence="7">
    <location>
        <begin position="120"/>
        <end position="126"/>
    </location>
    <ligand>
        <name>ATP</name>
        <dbReference type="ChEBI" id="CHEBI:30616"/>
    </ligand>
</feature>
<dbReference type="SUPFAM" id="SSF53623">
    <property type="entry name" value="MurD-like peptide ligases, catalytic domain"/>
    <property type="match status" value="1"/>
</dbReference>
<evidence type="ECO:0000256" key="3">
    <source>
        <dbReference type="ARBA" id="ARBA00022490"/>
    </source>
</evidence>
<proteinExistence type="inferred from homology"/>
<keyword evidence="5 7" id="KW-0547">Nucleotide-binding</keyword>
<dbReference type="EC" id="6.3.2.9" evidence="7 8"/>
<feature type="domain" description="Mur ligase C-terminal" evidence="9">
    <location>
        <begin position="305"/>
        <end position="416"/>
    </location>
</feature>
<keyword evidence="4 7" id="KW-0436">Ligase</keyword>
<dbReference type="InterPro" id="IPR036615">
    <property type="entry name" value="Mur_ligase_C_dom_sf"/>
</dbReference>
<keyword evidence="12" id="KW-1185">Reference proteome</keyword>
<keyword evidence="7 8" id="KW-0131">Cell cycle</keyword>
<evidence type="ECO:0000313" key="11">
    <source>
        <dbReference type="EMBL" id="QIR05303.1"/>
    </source>
</evidence>
<evidence type="ECO:0000256" key="1">
    <source>
        <dbReference type="ARBA" id="ARBA00004496"/>
    </source>
</evidence>
<comment type="catalytic activity">
    <reaction evidence="7 8">
        <text>UDP-N-acetyl-alpha-D-muramoyl-L-alanine + D-glutamate + ATP = UDP-N-acetyl-alpha-D-muramoyl-L-alanyl-D-glutamate + ADP + phosphate + H(+)</text>
        <dbReference type="Rhea" id="RHEA:16429"/>
        <dbReference type="ChEBI" id="CHEBI:15378"/>
        <dbReference type="ChEBI" id="CHEBI:29986"/>
        <dbReference type="ChEBI" id="CHEBI:30616"/>
        <dbReference type="ChEBI" id="CHEBI:43474"/>
        <dbReference type="ChEBI" id="CHEBI:83898"/>
        <dbReference type="ChEBI" id="CHEBI:83900"/>
        <dbReference type="ChEBI" id="CHEBI:456216"/>
        <dbReference type="EC" id="6.3.2.9"/>
    </reaction>
</comment>
<dbReference type="PANTHER" id="PTHR43692:SF1">
    <property type="entry name" value="UDP-N-ACETYLMURAMOYLALANINE--D-GLUTAMATE LIGASE"/>
    <property type="match status" value="1"/>
</dbReference>
<comment type="subcellular location">
    <subcellularLocation>
        <location evidence="1 7 8">Cytoplasm</location>
    </subcellularLocation>
</comment>
<evidence type="ECO:0000256" key="2">
    <source>
        <dbReference type="ARBA" id="ARBA00004752"/>
    </source>
</evidence>
<keyword evidence="7 8" id="KW-0961">Cell wall biogenesis/degradation</keyword>
<dbReference type="InterPro" id="IPR005762">
    <property type="entry name" value="MurD"/>
</dbReference>
<keyword evidence="6 7" id="KW-0067">ATP-binding</keyword>
<dbReference type="InterPro" id="IPR013221">
    <property type="entry name" value="Mur_ligase_cen"/>
</dbReference>
<evidence type="ECO:0000256" key="5">
    <source>
        <dbReference type="ARBA" id="ARBA00022741"/>
    </source>
</evidence>
<dbReference type="Gene3D" id="3.40.50.720">
    <property type="entry name" value="NAD(P)-binding Rossmann-like Domain"/>
    <property type="match status" value="1"/>
</dbReference>
<dbReference type="Pfam" id="PF08245">
    <property type="entry name" value="Mur_ligase_M"/>
    <property type="match status" value="1"/>
</dbReference>
<dbReference type="Gene3D" id="3.40.1190.10">
    <property type="entry name" value="Mur-like, catalytic domain"/>
    <property type="match status" value="1"/>
</dbReference>
<evidence type="ECO:0000313" key="12">
    <source>
        <dbReference type="Proteomes" id="UP000501408"/>
    </source>
</evidence>
<evidence type="ECO:0000256" key="4">
    <source>
        <dbReference type="ARBA" id="ARBA00022598"/>
    </source>
</evidence>
<keyword evidence="7 8" id="KW-0573">Peptidoglycan synthesis</keyword>
<evidence type="ECO:0000256" key="7">
    <source>
        <dbReference type="HAMAP-Rule" id="MF_00639"/>
    </source>
</evidence>
<dbReference type="SUPFAM" id="SSF53244">
    <property type="entry name" value="MurD-like peptide ligases, peptide-binding domain"/>
    <property type="match status" value="1"/>
</dbReference>
<protein>
    <recommendedName>
        <fullName evidence="7 8">UDP-N-acetylmuramoylalanine--D-glutamate ligase</fullName>
        <ecNumber evidence="7 8">6.3.2.9</ecNumber>
    </recommendedName>
    <alternativeName>
        <fullName evidence="7">D-glutamic acid-adding enzyme</fullName>
    </alternativeName>
    <alternativeName>
        <fullName evidence="7">UDP-N-acetylmuramoyl-L-alanyl-D-glutamate synthetase</fullName>
    </alternativeName>
</protein>
<comment type="function">
    <text evidence="7 8">Cell wall formation. Catalyzes the addition of glutamate to the nucleotide precursor UDP-N-acetylmuramoyl-L-alanine (UMA).</text>
</comment>
<dbReference type="RefSeq" id="WP_167313963.1">
    <property type="nucleotide sequence ID" value="NZ_CP050266.1"/>
</dbReference>
<name>A0ABX6K4Q8_SALCS</name>
<dbReference type="Pfam" id="PF02875">
    <property type="entry name" value="Mur_ligase_C"/>
    <property type="match status" value="1"/>
</dbReference>